<evidence type="ECO:0000313" key="1">
    <source>
        <dbReference type="EMBL" id="AOM40338.1"/>
    </source>
</evidence>
<name>A0ABM6DR07_XENHO</name>
<protein>
    <submittedName>
        <fullName evidence="1">Uncharacterized protein</fullName>
    </submittedName>
</protein>
<dbReference type="EMBL" id="CP016176">
    <property type="protein sequence ID" value="AOM40338.1"/>
    <property type="molecule type" value="Genomic_DNA"/>
</dbReference>
<sequence>MNVLIIKTSIFVLNRNLIVMVMKLSLPIDSNAILISPYLKFAIMVMLKQKSLRRMVMLKYLPS</sequence>
<accession>A0ABM6DR07</accession>
<keyword evidence="2" id="KW-1185">Reference proteome</keyword>
<reference evidence="1 2" key="1">
    <citation type="submission" date="2016-06" db="EMBL/GenBank/DDBJ databases">
        <title>Bacterial characters and pathogenicity of Xenorhabdus hominickii from an entomopathogenic nematode, Steinernema monticolum.</title>
        <authorList>
            <person name="Park Y."/>
            <person name="Kim Y."/>
        </authorList>
    </citation>
    <scope>NUCLEOTIDE SEQUENCE [LARGE SCALE GENOMIC DNA]</scope>
    <source>
        <strain evidence="1 2">ANU1</strain>
    </source>
</reference>
<evidence type="ECO:0000313" key="2">
    <source>
        <dbReference type="Proteomes" id="UP000094600"/>
    </source>
</evidence>
<organism evidence="1 2">
    <name type="scientific">Xenorhabdus hominickii</name>
    <dbReference type="NCBI Taxonomy" id="351679"/>
    <lineage>
        <taxon>Bacteria</taxon>
        <taxon>Pseudomonadati</taxon>
        <taxon>Pseudomonadota</taxon>
        <taxon>Gammaproteobacteria</taxon>
        <taxon>Enterobacterales</taxon>
        <taxon>Morganellaceae</taxon>
        <taxon>Xenorhabdus</taxon>
    </lineage>
</organism>
<dbReference type="Proteomes" id="UP000094600">
    <property type="component" value="Chromosome"/>
</dbReference>
<proteinExistence type="predicted"/>
<gene>
    <name evidence="1" type="ORF">A9255_06935</name>
</gene>